<accession>A0AAC9PX76</accession>
<keyword evidence="2" id="KW-1185">Reference proteome</keyword>
<gene>
    <name evidence="1" type="ORF">BWR22_09445</name>
</gene>
<dbReference type="AlphaFoldDB" id="A0AAC9PX76"/>
<sequence length="179" mass="21087">MPREFADTEKHRIEFLNSYILLPNQFKKSNLEEFESLVNSDQTNSEYASIQLNGLKNIKKYSPDLEIFIDKNNYSNTISFELGETVEFDEGVVPYYSYLLENQLQISTSKTGIKYESLESDFIKLKYLKAIKLKFKQTFDGNVKYFTQYIISYKLKTFNVIVTNIEDLDYQFILQSFSN</sequence>
<proteinExistence type="predicted"/>
<dbReference type="Proteomes" id="UP000187506">
    <property type="component" value="Chromosome"/>
</dbReference>
<reference evidence="1 2" key="1">
    <citation type="submission" date="2017-01" db="EMBL/GenBank/DDBJ databases">
        <title>Complete genome of Lacinutrix venerupis DOK2-8 isolated from seawater in Dokdo.</title>
        <authorList>
            <person name="Chi W.-J."/>
            <person name="Kim J.H."/>
        </authorList>
    </citation>
    <scope>NUCLEOTIDE SEQUENCE [LARGE SCALE GENOMIC DNA]</scope>
    <source>
        <strain evidence="1 2">DOK2-8</strain>
    </source>
</reference>
<evidence type="ECO:0000313" key="2">
    <source>
        <dbReference type="Proteomes" id="UP000187506"/>
    </source>
</evidence>
<evidence type="ECO:0000313" key="1">
    <source>
        <dbReference type="EMBL" id="APY00533.1"/>
    </source>
</evidence>
<name>A0AAC9PX76_9FLAO</name>
<dbReference type="EMBL" id="CP019352">
    <property type="protein sequence ID" value="APY00533.1"/>
    <property type="molecule type" value="Genomic_DNA"/>
</dbReference>
<protein>
    <submittedName>
        <fullName evidence="1">Uncharacterized protein</fullName>
    </submittedName>
</protein>
<dbReference type="KEGG" id="lvn:BWR22_09445"/>
<organism evidence="1 2">
    <name type="scientific">Lacinutrix venerupis</name>
    <dbReference type="NCBI Taxonomy" id="1486034"/>
    <lineage>
        <taxon>Bacteria</taxon>
        <taxon>Pseudomonadati</taxon>
        <taxon>Bacteroidota</taxon>
        <taxon>Flavobacteriia</taxon>
        <taxon>Flavobacteriales</taxon>
        <taxon>Flavobacteriaceae</taxon>
        <taxon>Lacinutrix</taxon>
    </lineage>
</organism>